<evidence type="ECO:0000313" key="2">
    <source>
        <dbReference type="EMBL" id="QRE05086.1"/>
    </source>
</evidence>
<feature type="transmembrane region" description="Helical" evidence="1">
    <location>
        <begin position="116"/>
        <end position="132"/>
    </location>
</feature>
<dbReference type="KEGG" id="fpq:IB65_09875"/>
<evidence type="ECO:0000256" key="1">
    <source>
        <dbReference type="SAM" id="Phobius"/>
    </source>
</evidence>
<dbReference type="RefSeq" id="WP_041332323.1">
    <property type="nucleotide sequence ID" value="NZ_CP008878.1"/>
</dbReference>
<keyword evidence="1" id="KW-0812">Transmembrane</keyword>
<evidence type="ECO:0000313" key="3">
    <source>
        <dbReference type="Proteomes" id="UP000596329"/>
    </source>
</evidence>
<dbReference type="EMBL" id="CP059075">
    <property type="protein sequence ID" value="QRE05086.1"/>
    <property type="molecule type" value="Genomic_DNA"/>
</dbReference>
<dbReference type="Proteomes" id="UP000596329">
    <property type="component" value="Chromosome"/>
</dbReference>
<feature type="transmembrane region" description="Helical" evidence="1">
    <location>
        <begin position="54"/>
        <end position="73"/>
    </location>
</feature>
<dbReference type="KEGG" id="fpw:IA04_09590"/>
<feature type="transmembrane region" description="Helical" evidence="1">
    <location>
        <begin position="9"/>
        <end position="31"/>
    </location>
</feature>
<protein>
    <submittedName>
        <fullName evidence="2">Uncharacterized protein</fullName>
    </submittedName>
</protein>
<name>A0A7U2NH36_FLAPS</name>
<accession>A0A7U2NH36</accession>
<dbReference type="KEGG" id="fpv:IA03_09650"/>
<reference evidence="2 3" key="1">
    <citation type="submission" date="2020-07" db="EMBL/GenBank/DDBJ databases">
        <title>Genomic characterization of Flavobacterium psychrophilum strains.</title>
        <authorList>
            <person name="Castillo D."/>
            <person name="Jorgensen J."/>
            <person name="Middelboe M."/>
        </authorList>
    </citation>
    <scope>NUCLEOTIDE SEQUENCE [LARGE SCALE GENOMIC DNA]</scope>
    <source>
        <strain evidence="2 3">FPS-R7</strain>
    </source>
</reference>
<dbReference type="AlphaFoldDB" id="A0A7U2NH36"/>
<organism evidence="2 3">
    <name type="scientific">Flavobacterium psychrophilum</name>
    <dbReference type="NCBI Taxonomy" id="96345"/>
    <lineage>
        <taxon>Bacteria</taxon>
        <taxon>Pseudomonadati</taxon>
        <taxon>Bacteroidota</taxon>
        <taxon>Flavobacteriia</taxon>
        <taxon>Flavobacteriales</taxon>
        <taxon>Flavobacteriaceae</taxon>
        <taxon>Flavobacterium</taxon>
    </lineage>
</organism>
<proteinExistence type="predicted"/>
<dbReference type="KEGG" id="fpk:IA06_09595"/>
<sequence>MFSKPLKTIFAITAFAPILLIWWIVSILSVIDKKGETKIIKLSEITLENFQNKWYLGIGFIISVLICYFLIFLIRKKLTRNFIEIKSIKSADLHMNTILFSYLLPCTELYKKDSIYIYAWIILLFIIIYINRNTYFYNPLMKFFGYRYYEIATKKEITYTMISKEKLINADDCNAYSQITDYVIFNSTIK</sequence>
<gene>
    <name evidence="2" type="ORF">H0H26_05725</name>
</gene>
<keyword evidence="1" id="KW-0472">Membrane</keyword>
<keyword evidence="1" id="KW-1133">Transmembrane helix</keyword>